<dbReference type="Proteomes" id="UP000234479">
    <property type="component" value="Unassembled WGS sequence"/>
</dbReference>
<evidence type="ECO:0000313" key="1">
    <source>
        <dbReference type="EMBL" id="PLR28283.1"/>
    </source>
</evidence>
<accession>A0A2N5DQE4</accession>
<sequence length="147" mass="16210">MKGGERVLVCDPYLFKEPTAAYPSNEAYVEALLRLLPSSARDVTLCFDGYAEAIRKLLWPRLKEGRNVTLVNTNRVHDRFVSRDGAVKIVGTSFGGLGNKFSVVADLNADDARDVLASLEGLKAVARERTRVSRSEEAIWIPVAESD</sequence>
<keyword evidence="2" id="KW-1185">Reference proteome</keyword>
<evidence type="ECO:0008006" key="3">
    <source>
        <dbReference type="Google" id="ProtNLM"/>
    </source>
</evidence>
<gene>
    <name evidence="1" type="ORF">SGCZBJ_04580</name>
</gene>
<dbReference type="AlphaFoldDB" id="A0A2N5DQE4"/>
<dbReference type="EMBL" id="PJRS01000010">
    <property type="protein sequence ID" value="PLR28283.1"/>
    <property type="molecule type" value="Genomic_DNA"/>
</dbReference>
<comment type="caution">
    <text evidence="1">The sequence shown here is derived from an EMBL/GenBank/DDBJ whole genome shotgun (WGS) entry which is preliminary data.</text>
</comment>
<name>A0A2N5DQE4_9CAUL</name>
<organism evidence="1 2">
    <name type="scientific">Caulobacter zeae</name>
    <dbReference type="NCBI Taxonomy" id="2055137"/>
    <lineage>
        <taxon>Bacteria</taxon>
        <taxon>Pseudomonadati</taxon>
        <taxon>Pseudomonadota</taxon>
        <taxon>Alphaproteobacteria</taxon>
        <taxon>Caulobacterales</taxon>
        <taxon>Caulobacteraceae</taxon>
        <taxon>Caulobacter</taxon>
    </lineage>
</organism>
<evidence type="ECO:0000313" key="2">
    <source>
        <dbReference type="Proteomes" id="UP000234479"/>
    </source>
</evidence>
<proteinExistence type="predicted"/>
<reference evidence="1 2" key="1">
    <citation type="submission" date="2017-12" db="EMBL/GenBank/DDBJ databases">
        <title>The genome sequence of Caulobacter sp. 410.</title>
        <authorList>
            <person name="Gao J."/>
            <person name="Mao X."/>
            <person name="Sun J."/>
        </authorList>
    </citation>
    <scope>NUCLEOTIDE SEQUENCE [LARGE SCALE GENOMIC DNA]</scope>
    <source>
        <strain evidence="1 2">410</strain>
    </source>
</reference>
<protein>
    <recommendedName>
        <fullName evidence="3">Phospholipase D-like domain-containing protein</fullName>
    </recommendedName>
</protein>